<feature type="domain" description="HTH lysR-type" evidence="5">
    <location>
        <begin position="1"/>
        <end position="58"/>
    </location>
</feature>
<dbReference type="InterPro" id="IPR058163">
    <property type="entry name" value="LysR-type_TF_proteobact-type"/>
</dbReference>
<comment type="caution">
    <text evidence="6">The sequence shown here is derived from an EMBL/GenBank/DDBJ whole genome shotgun (WGS) entry which is preliminary data.</text>
</comment>
<dbReference type="Pfam" id="PF00126">
    <property type="entry name" value="HTH_1"/>
    <property type="match status" value="1"/>
</dbReference>
<evidence type="ECO:0000313" key="6">
    <source>
        <dbReference type="EMBL" id="SFK37037.1"/>
    </source>
</evidence>
<dbReference type="InterPro" id="IPR036388">
    <property type="entry name" value="WH-like_DNA-bd_sf"/>
</dbReference>
<keyword evidence="3 6" id="KW-0238">DNA-binding</keyword>
<reference evidence="6 7" key="1">
    <citation type="submission" date="2016-10" db="EMBL/GenBank/DDBJ databases">
        <authorList>
            <person name="Varghese N."/>
            <person name="Submissions S."/>
        </authorList>
    </citation>
    <scope>NUCLEOTIDE SEQUENCE [LARGE SCALE GENOMIC DNA]</scope>
    <source>
        <strain evidence="6 7">DSM 16392</strain>
    </source>
</reference>
<keyword evidence="7" id="KW-1185">Reference proteome</keyword>
<evidence type="ECO:0000259" key="5">
    <source>
        <dbReference type="PROSITE" id="PS50931"/>
    </source>
</evidence>
<dbReference type="PANTHER" id="PTHR30537">
    <property type="entry name" value="HTH-TYPE TRANSCRIPTIONAL REGULATOR"/>
    <property type="match status" value="1"/>
</dbReference>
<dbReference type="SUPFAM" id="SSF53850">
    <property type="entry name" value="Periplasmic binding protein-like II"/>
    <property type="match status" value="1"/>
</dbReference>
<dbReference type="InterPro" id="IPR036390">
    <property type="entry name" value="WH_DNA-bd_sf"/>
</dbReference>
<dbReference type="PROSITE" id="PS50931">
    <property type="entry name" value="HTH_LYSR"/>
    <property type="match status" value="1"/>
</dbReference>
<organism evidence="6 7">
    <name type="scientific">Pseudovibrio ascidiaceicola</name>
    <dbReference type="NCBI Taxonomy" id="285279"/>
    <lineage>
        <taxon>Bacteria</taxon>
        <taxon>Pseudomonadati</taxon>
        <taxon>Pseudomonadota</taxon>
        <taxon>Alphaproteobacteria</taxon>
        <taxon>Hyphomicrobiales</taxon>
        <taxon>Stappiaceae</taxon>
        <taxon>Pseudovibrio</taxon>
    </lineage>
</organism>
<dbReference type="RefSeq" id="WP_093518976.1">
    <property type="nucleotide sequence ID" value="NZ_FOSK01000004.1"/>
</dbReference>
<proteinExistence type="inferred from homology"/>
<dbReference type="InterPro" id="IPR005119">
    <property type="entry name" value="LysR_subst-bd"/>
</dbReference>
<comment type="similarity">
    <text evidence="1">Belongs to the LysR transcriptional regulatory family.</text>
</comment>
<gene>
    <name evidence="6" type="ORF">SAMN04488518_104316</name>
</gene>
<keyword evidence="4" id="KW-0804">Transcription</keyword>
<dbReference type="EMBL" id="FOSK01000004">
    <property type="protein sequence ID" value="SFK37037.1"/>
    <property type="molecule type" value="Genomic_DNA"/>
</dbReference>
<dbReference type="Gene3D" id="3.40.190.290">
    <property type="match status" value="1"/>
</dbReference>
<dbReference type="Pfam" id="PF03466">
    <property type="entry name" value="LysR_substrate"/>
    <property type="match status" value="1"/>
</dbReference>
<evidence type="ECO:0000256" key="4">
    <source>
        <dbReference type="ARBA" id="ARBA00023163"/>
    </source>
</evidence>
<sequence>MLSTLPLSFVTVVETGSITRAADELNIAKSAVSQNLKRLEQQLDVKLAIRTTRHLSLTPAGERYYQRCKEILALSRQAETEMESFGAVPSGPITITAPHAFITPVIAPALALVEEKFPNLQPSVIAEDKRLNLITEGIDVAISVGQLPDSTLQARRIGSLRDILCAAPAVMENAPAFDDPIYWQWVQSLPYIAHTREPAVVRHRLPALVGAESIDVSFRSAVKANTIEAIAAFARNALGVALLPDIAIAQDLKAGTLLPLLTLVEPEPTPIYAVHSYDTLPPKSVQESIMAIQQALAKALQ</sequence>
<evidence type="ECO:0000256" key="1">
    <source>
        <dbReference type="ARBA" id="ARBA00009437"/>
    </source>
</evidence>
<protein>
    <submittedName>
        <fullName evidence="6">DNA-binding transcriptional regulator, LysR family</fullName>
    </submittedName>
</protein>
<dbReference type="Proteomes" id="UP000199598">
    <property type="component" value="Unassembled WGS sequence"/>
</dbReference>
<evidence type="ECO:0000313" key="7">
    <source>
        <dbReference type="Proteomes" id="UP000199598"/>
    </source>
</evidence>
<dbReference type="GO" id="GO:0003677">
    <property type="term" value="F:DNA binding"/>
    <property type="evidence" value="ECO:0007669"/>
    <property type="project" value="UniProtKB-KW"/>
</dbReference>
<evidence type="ECO:0000256" key="2">
    <source>
        <dbReference type="ARBA" id="ARBA00023015"/>
    </source>
</evidence>
<accession>A0A1I3YYU6</accession>
<dbReference type="SUPFAM" id="SSF46785">
    <property type="entry name" value="Winged helix' DNA-binding domain"/>
    <property type="match status" value="1"/>
</dbReference>
<keyword evidence="2" id="KW-0805">Transcription regulation</keyword>
<dbReference type="InterPro" id="IPR000847">
    <property type="entry name" value="LysR_HTH_N"/>
</dbReference>
<dbReference type="CDD" id="cd08422">
    <property type="entry name" value="PBP2_CrgA_like"/>
    <property type="match status" value="1"/>
</dbReference>
<name>A0A1I3YYU6_9HYPH</name>
<dbReference type="PANTHER" id="PTHR30537:SF30">
    <property type="entry name" value="TRANSCRIPTIONAL REGULATOR-RELATED"/>
    <property type="match status" value="1"/>
</dbReference>
<dbReference type="PRINTS" id="PR00039">
    <property type="entry name" value="HTHLYSR"/>
</dbReference>
<dbReference type="Gene3D" id="1.10.10.10">
    <property type="entry name" value="Winged helix-like DNA-binding domain superfamily/Winged helix DNA-binding domain"/>
    <property type="match status" value="1"/>
</dbReference>
<evidence type="ECO:0000256" key="3">
    <source>
        <dbReference type="ARBA" id="ARBA00023125"/>
    </source>
</evidence>